<dbReference type="EMBL" id="GL629765">
    <property type="protein sequence ID" value="EFX03814.1"/>
    <property type="molecule type" value="Genomic_DNA"/>
</dbReference>
<dbReference type="AlphaFoldDB" id="F0XDR6"/>
<evidence type="ECO:0000313" key="3">
    <source>
        <dbReference type="Proteomes" id="UP000007796"/>
    </source>
</evidence>
<dbReference type="eggNOG" id="ENOG502S2V9">
    <property type="taxonomic scope" value="Eukaryota"/>
</dbReference>
<dbReference type="Pfam" id="PF06985">
    <property type="entry name" value="HET"/>
    <property type="match status" value="1"/>
</dbReference>
<sequence length="548" mass="60291">MASLASVQLGLLGSGAHSFRRSSLSVVASSIRALNRQSSGRPARVHGVRLSEGPIYEAVSYVWGSSQKPARISCDGSDLAITANIDAGEPVERGYQVAMMGDIYRHAAATVIVLGTDPSGHTPRLAALVADLDPRWPSYTALFDSPWFDRVWTAQESALSRKPLILWGDTQIAWADIIGVHRWLVMHAQRIWFRHRLMLNDVHELSFWRPLWHMPNSVELLCRAKTLDCSDDRDRIFAFLSSAKAYVVVGGDGEGVGSDKGTLNTRTNYRKPFREVYRDFAADWLLKTGNLCLLSAVEHTSDTFADPIVPTWAPRWDVCPTGSSYGLFDPGCNASNGLGAVRPVLDSQTKQPKLRGIVCDTVVRCWPRRSASPTGADVLTAAWKYLSSDAAPFAYEDRSQLQAFAQLLCRQKYHETGAPDELHADEAAFAPAMCRATGCFGDVNEASLETSTQVGRIEDFLIKTGIWAVRRRLVLTHDGRYVLASRVAQEGDKLCVLAGMKVPVILRKEEQQDCCKLVGEAFVLGMMNGEAVDRALKCGTATEDIILC</sequence>
<dbReference type="Proteomes" id="UP000007796">
    <property type="component" value="Unassembled WGS sequence"/>
</dbReference>
<dbReference type="RefSeq" id="XP_014173296.1">
    <property type="nucleotide sequence ID" value="XM_014317821.1"/>
</dbReference>
<gene>
    <name evidence="2" type="ORF">CMQ_742</name>
</gene>
<evidence type="ECO:0000259" key="1">
    <source>
        <dbReference type="Pfam" id="PF06985"/>
    </source>
</evidence>
<dbReference type="PANTHER" id="PTHR24148">
    <property type="entry name" value="ANKYRIN REPEAT DOMAIN-CONTAINING PROTEIN 39 HOMOLOG-RELATED"/>
    <property type="match status" value="1"/>
</dbReference>
<dbReference type="Pfam" id="PF26639">
    <property type="entry name" value="Het-6_barrel"/>
    <property type="match status" value="1"/>
</dbReference>
<proteinExistence type="predicted"/>
<protein>
    <submittedName>
        <fullName evidence="2">Heterokaryon incompatibility protein</fullName>
    </submittedName>
</protein>
<feature type="domain" description="Heterokaryon incompatibility" evidence="1">
    <location>
        <begin position="92"/>
        <end position="156"/>
    </location>
</feature>
<organism evidence="3">
    <name type="scientific">Grosmannia clavigera (strain kw1407 / UAMH 11150)</name>
    <name type="common">Blue stain fungus</name>
    <name type="synonym">Graphiocladiella clavigera</name>
    <dbReference type="NCBI Taxonomy" id="655863"/>
    <lineage>
        <taxon>Eukaryota</taxon>
        <taxon>Fungi</taxon>
        <taxon>Dikarya</taxon>
        <taxon>Ascomycota</taxon>
        <taxon>Pezizomycotina</taxon>
        <taxon>Sordariomycetes</taxon>
        <taxon>Sordariomycetidae</taxon>
        <taxon>Ophiostomatales</taxon>
        <taxon>Ophiostomataceae</taxon>
        <taxon>Leptographium</taxon>
    </lineage>
</organism>
<dbReference type="HOGENOM" id="CLU_004184_7_5_1"/>
<evidence type="ECO:0000313" key="2">
    <source>
        <dbReference type="EMBL" id="EFX03814.1"/>
    </source>
</evidence>
<reference evidence="2 3" key="1">
    <citation type="journal article" date="2011" name="Proc. Natl. Acad. Sci. U.S.A.">
        <title>Genome and transcriptome analyses of the mountain pine beetle-fungal symbiont Grosmannia clavigera, a lodgepole pine pathogen.</title>
        <authorList>
            <person name="DiGuistini S."/>
            <person name="Wang Y."/>
            <person name="Liao N.Y."/>
            <person name="Taylor G."/>
            <person name="Tanguay P."/>
            <person name="Feau N."/>
            <person name="Henrissat B."/>
            <person name="Chan S.K."/>
            <person name="Hesse-Orce U."/>
            <person name="Alamouti S.M."/>
            <person name="Tsui C.K.M."/>
            <person name="Docking R.T."/>
            <person name="Levasseur A."/>
            <person name="Haridas S."/>
            <person name="Robertson G."/>
            <person name="Birol I."/>
            <person name="Holt R.A."/>
            <person name="Marra M.A."/>
            <person name="Hamelin R.C."/>
            <person name="Hirst M."/>
            <person name="Jones S.J.M."/>
            <person name="Bohlmann J."/>
            <person name="Breuil C."/>
        </authorList>
    </citation>
    <scope>NUCLEOTIDE SEQUENCE [LARGE SCALE GENOMIC DNA]</scope>
    <source>
        <strain evidence="3">kw1407 / UAMH 11150</strain>
    </source>
</reference>
<dbReference type="OrthoDB" id="2157530at2759"/>
<dbReference type="InterPro" id="IPR010730">
    <property type="entry name" value="HET"/>
</dbReference>
<accession>F0XDR6</accession>
<name>F0XDR6_GROCL</name>
<dbReference type="InterPro" id="IPR052895">
    <property type="entry name" value="HetReg/Transcr_Mod"/>
</dbReference>
<dbReference type="STRING" id="655863.F0XDR6"/>
<dbReference type="InParanoid" id="F0XDR6"/>
<dbReference type="GeneID" id="25980962"/>
<keyword evidence="3" id="KW-1185">Reference proteome</keyword>
<dbReference type="PANTHER" id="PTHR24148:SF64">
    <property type="entry name" value="HETEROKARYON INCOMPATIBILITY DOMAIN-CONTAINING PROTEIN"/>
    <property type="match status" value="1"/>
</dbReference>